<dbReference type="GO" id="GO:0043565">
    <property type="term" value="F:sequence-specific DNA binding"/>
    <property type="evidence" value="ECO:0007669"/>
    <property type="project" value="InterPro"/>
</dbReference>
<evidence type="ECO:0000256" key="2">
    <source>
        <dbReference type="ARBA" id="ARBA00023125"/>
    </source>
</evidence>
<dbReference type="Pfam" id="PF12833">
    <property type="entry name" value="HTH_18"/>
    <property type="match status" value="1"/>
</dbReference>
<dbReference type="EMBL" id="FNFO01000009">
    <property type="protein sequence ID" value="SDL93690.1"/>
    <property type="molecule type" value="Genomic_DNA"/>
</dbReference>
<dbReference type="AlphaFoldDB" id="A0A1G9P4P0"/>
<dbReference type="PANTHER" id="PTHR43280">
    <property type="entry name" value="ARAC-FAMILY TRANSCRIPTIONAL REGULATOR"/>
    <property type="match status" value="1"/>
</dbReference>
<dbReference type="InterPro" id="IPR020449">
    <property type="entry name" value="Tscrpt_reg_AraC-type_HTH"/>
</dbReference>
<organism evidence="5 6">
    <name type="scientific">Catalinimonas alkaloidigena</name>
    <dbReference type="NCBI Taxonomy" id="1075417"/>
    <lineage>
        <taxon>Bacteria</taxon>
        <taxon>Pseudomonadati</taxon>
        <taxon>Bacteroidota</taxon>
        <taxon>Cytophagia</taxon>
        <taxon>Cytophagales</taxon>
        <taxon>Catalimonadaceae</taxon>
        <taxon>Catalinimonas</taxon>
    </lineage>
</organism>
<sequence>MSKLLHYKTLSDLHRGNGWPPPEHPLVSVVNCMKDCPLGDREFTSDCYMIAFKKLKAGVVLYGRTTYDHTNGSMMFVRPRQIIEMKNLEFEEQGFMILVHEDYLTGHELHDTIQNYGFFDYEINEALHLSPREETIVWDLYHKIVVEYEDNPDEYSREIILSHVASILKYSQRFYKRQFINRTDMSGKTVTRFNQALQGYFRAGFLQSRGLPSVQHLADTLYLSPRYLSDLLKQETGKTAMDLIHIALMSEAKNQLRTSEQSIAQIAYGLGFENTSYFTRLFKKQVGIKPLEYKKMSLN</sequence>
<keyword evidence="2" id="KW-0238">DNA-binding</keyword>
<accession>A0A1G9P4P0</accession>
<evidence type="ECO:0000256" key="3">
    <source>
        <dbReference type="ARBA" id="ARBA00023163"/>
    </source>
</evidence>
<protein>
    <submittedName>
        <fullName evidence="5">Helix-turn-helix domain-containing protein</fullName>
    </submittedName>
</protein>
<dbReference type="InterPro" id="IPR009057">
    <property type="entry name" value="Homeodomain-like_sf"/>
</dbReference>
<dbReference type="Proteomes" id="UP000198510">
    <property type="component" value="Unassembled WGS sequence"/>
</dbReference>
<feature type="domain" description="HTH araC/xylS-type" evidence="4">
    <location>
        <begin position="195"/>
        <end position="296"/>
    </location>
</feature>
<evidence type="ECO:0000256" key="1">
    <source>
        <dbReference type="ARBA" id="ARBA00023015"/>
    </source>
</evidence>
<keyword evidence="6" id="KW-1185">Reference proteome</keyword>
<reference evidence="5 6" key="1">
    <citation type="submission" date="2016-10" db="EMBL/GenBank/DDBJ databases">
        <authorList>
            <person name="de Groot N.N."/>
        </authorList>
    </citation>
    <scope>NUCLEOTIDE SEQUENCE [LARGE SCALE GENOMIC DNA]</scope>
    <source>
        <strain evidence="5 6">DSM 25186</strain>
    </source>
</reference>
<dbReference type="PANTHER" id="PTHR43280:SF32">
    <property type="entry name" value="TRANSCRIPTIONAL REGULATORY PROTEIN"/>
    <property type="match status" value="1"/>
</dbReference>
<dbReference type="STRING" id="1075417.SAMN05421823_10980"/>
<dbReference type="Gene3D" id="1.10.10.60">
    <property type="entry name" value="Homeodomain-like"/>
    <property type="match status" value="2"/>
</dbReference>
<dbReference type="SMART" id="SM00342">
    <property type="entry name" value="HTH_ARAC"/>
    <property type="match status" value="1"/>
</dbReference>
<name>A0A1G9P4P0_9BACT</name>
<dbReference type="PROSITE" id="PS01124">
    <property type="entry name" value="HTH_ARAC_FAMILY_2"/>
    <property type="match status" value="1"/>
</dbReference>
<dbReference type="PRINTS" id="PR00032">
    <property type="entry name" value="HTHARAC"/>
</dbReference>
<gene>
    <name evidence="5" type="ORF">SAMN05421823_10980</name>
</gene>
<dbReference type="InterPro" id="IPR018060">
    <property type="entry name" value="HTH_AraC"/>
</dbReference>
<dbReference type="GO" id="GO:0003700">
    <property type="term" value="F:DNA-binding transcription factor activity"/>
    <property type="evidence" value="ECO:0007669"/>
    <property type="project" value="InterPro"/>
</dbReference>
<dbReference type="RefSeq" id="WP_317042804.1">
    <property type="nucleotide sequence ID" value="NZ_FNFO01000009.1"/>
</dbReference>
<keyword evidence="3" id="KW-0804">Transcription</keyword>
<evidence type="ECO:0000259" key="4">
    <source>
        <dbReference type="PROSITE" id="PS01124"/>
    </source>
</evidence>
<dbReference type="SUPFAM" id="SSF46689">
    <property type="entry name" value="Homeodomain-like"/>
    <property type="match status" value="1"/>
</dbReference>
<evidence type="ECO:0000313" key="6">
    <source>
        <dbReference type="Proteomes" id="UP000198510"/>
    </source>
</evidence>
<keyword evidence="1" id="KW-0805">Transcription regulation</keyword>
<proteinExistence type="predicted"/>
<evidence type="ECO:0000313" key="5">
    <source>
        <dbReference type="EMBL" id="SDL93690.1"/>
    </source>
</evidence>